<evidence type="ECO:0000313" key="3">
    <source>
        <dbReference type="Proteomes" id="UP001396334"/>
    </source>
</evidence>
<sequence>MASNPEKKTKNQRKYVIKTAIVSIVDDSKPTVFEHTTGLLLDLIRQSGYWRNEKRVRVIQGVDLIAATPVMVNDGGLDPRQDSHNPIPIPDDDGLGDDSNCWGYVRGRD</sequence>
<dbReference type="EMBL" id="JBBPBN010000317">
    <property type="protein sequence ID" value="KAK8489372.1"/>
    <property type="molecule type" value="Genomic_DNA"/>
</dbReference>
<protein>
    <submittedName>
        <fullName evidence="2">Uncharacterized protein</fullName>
    </submittedName>
</protein>
<evidence type="ECO:0000256" key="1">
    <source>
        <dbReference type="SAM" id="MobiDB-lite"/>
    </source>
</evidence>
<comment type="caution">
    <text evidence="2">The sequence shown here is derived from an EMBL/GenBank/DDBJ whole genome shotgun (WGS) entry which is preliminary data.</text>
</comment>
<reference evidence="2 3" key="1">
    <citation type="journal article" date="2024" name="G3 (Bethesda)">
        <title>Genome assembly of Hibiscus sabdariffa L. provides insights into metabolisms of medicinal natural products.</title>
        <authorList>
            <person name="Kim T."/>
        </authorList>
    </citation>
    <scope>NUCLEOTIDE SEQUENCE [LARGE SCALE GENOMIC DNA]</scope>
    <source>
        <strain evidence="2">TK-2024</strain>
        <tissue evidence="2">Old leaves</tissue>
    </source>
</reference>
<accession>A0ABR2A9C3</accession>
<evidence type="ECO:0000313" key="2">
    <source>
        <dbReference type="EMBL" id="KAK8489372.1"/>
    </source>
</evidence>
<organism evidence="2 3">
    <name type="scientific">Hibiscus sabdariffa</name>
    <name type="common">roselle</name>
    <dbReference type="NCBI Taxonomy" id="183260"/>
    <lineage>
        <taxon>Eukaryota</taxon>
        <taxon>Viridiplantae</taxon>
        <taxon>Streptophyta</taxon>
        <taxon>Embryophyta</taxon>
        <taxon>Tracheophyta</taxon>
        <taxon>Spermatophyta</taxon>
        <taxon>Magnoliopsida</taxon>
        <taxon>eudicotyledons</taxon>
        <taxon>Gunneridae</taxon>
        <taxon>Pentapetalae</taxon>
        <taxon>rosids</taxon>
        <taxon>malvids</taxon>
        <taxon>Malvales</taxon>
        <taxon>Malvaceae</taxon>
        <taxon>Malvoideae</taxon>
        <taxon>Hibiscus</taxon>
    </lineage>
</organism>
<name>A0ABR2A9C3_9ROSI</name>
<feature type="region of interest" description="Disordered" evidence="1">
    <location>
        <begin position="75"/>
        <end position="100"/>
    </location>
</feature>
<gene>
    <name evidence="2" type="ORF">V6N11_082702</name>
</gene>
<proteinExistence type="predicted"/>
<keyword evidence="3" id="KW-1185">Reference proteome</keyword>
<dbReference type="Proteomes" id="UP001396334">
    <property type="component" value="Unassembled WGS sequence"/>
</dbReference>